<dbReference type="Gene3D" id="3.40.630.30">
    <property type="match status" value="1"/>
</dbReference>
<dbReference type="CDD" id="cd04301">
    <property type="entry name" value="NAT_SF"/>
    <property type="match status" value="1"/>
</dbReference>
<dbReference type="Proteomes" id="UP000326207">
    <property type="component" value="Unassembled WGS sequence"/>
</dbReference>
<evidence type="ECO:0000259" key="1">
    <source>
        <dbReference type="PROSITE" id="PS51186"/>
    </source>
</evidence>
<gene>
    <name evidence="2" type="ORF">DM867_11205</name>
    <name evidence="3" type="ORF">DMP03_12695</name>
    <name evidence="4" type="ORF">DP108_10580</name>
</gene>
<sequence>METAVFAHDDPAFDDALDIRTRVFVDEQDVPMDREVDGRDPAATHFLVSDPDPVAVARTREYEDGLKVERVAVLADARGEGYGHAVMDAVESYANEEGYDRLVLDAQVPVVGFYEARDYEIQDDEPFEDAGIPHRRMAKSV</sequence>
<dbReference type="PROSITE" id="PS51186">
    <property type="entry name" value="GNAT"/>
    <property type="match status" value="1"/>
</dbReference>
<dbReference type="Proteomes" id="UP000326865">
    <property type="component" value="Unassembled WGS sequence"/>
</dbReference>
<keyword evidence="3" id="KW-0808">Transferase</keyword>
<dbReference type="EMBL" id="QMDY01000006">
    <property type="protein sequence ID" value="KAB7516566.1"/>
    <property type="molecule type" value="Genomic_DNA"/>
</dbReference>
<dbReference type="RefSeq" id="WP_152120920.1">
    <property type="nucleotide sequence ID" value="NZ_QJOW01000007.1"/>
</dbReference>
<dbReference type="GO" id="GO:0016747">
    <property type="term" value="F:acyltransferase activity, transferring groups other than amino-acyl groups"/>
    <property type="evidence" value="ECO:0007669"/>
    <property type="project" value="InterPro"/>
</dbReference>
<name>A0A5N5U3C6_9EURY</name>
<keyword evidence="7" id="KW-1185">Reference proteome</keyword>
<dbReference type="EMBL" id="QJOW01000007">
    <property type="protein sequence ID" value="KAB7513076.1"/>
    <property type="molecule type" value="Genomic_DNA"/>
</dbReference>
<dbReference type="Proteomes" id="UP000326302">
    <property type="component" value="Unassembled WGS sequence"/>
</dbReference>
<dbReference type="OrthoDB" id="111868at2157"/>
<evidence type="ECO:0000313" key="4">
    <source>
        <dbReference type="EMBL" id="KAB7516566.1"/>
    </source>
</evidence>
<accession>A0A5N5U3C6</accession>
<accession>A0A5N5UCX9</accession>
<protein>
    <submittedName>
        <fullName evidence="3">GNAT family N-acetyltransferase</fullName>
    </submittedName>
</protein>
<organism evidence="3 6">
    <name type="scientific">Halosegnis rubeus</name>
    <dbReference type="NCBI Taxonomy" id="2212850"/>
    <lineage>
        <taxon>Archaea</taxon>
        <taxon>Methanobacteriati</taxon>
        <taxon>Methanobacteriota</taxon>
        <taxon>Stenosarchaea group</taxon>
        <taxon>Halobacteria</taxon>
        <taxon>Halobacteriales</taxon>
        <taxon>Natronomonadaceae</taxon>
        <taxon>Halosegnis</taxon>
    </lineage>
</organism>
<evidence type="ECO:0000313" key="3">
    <source>
        <dbReference type="EMBL" id="KAB7513076.1"/>
    </source>
</evidence>
<comment type="caution">
    <text evidence="3">The sequence shown here is derived from an EMBL/GenBank/DDBJ whole genome shotgun (WGS) entry which is preliminary data.</text>
</comment>
<dbReference type="AlphaFoldDB" id="A0A5N5U3C6"/>
<evidence type="ECO:0000313" key="2">
    <source>
        <dbReference type="EMBL" id="KAB7513067.1"/>
    </source>
</evidence>
<accession>A0A5N5U3L1</accession>
<dbReference type="InterPro" id="IPR000182">
    <property type="entry name" value="GNAT_dom"/>
</dbReference>
<dbReference type="EMBL" id="QKKZ01000005">
    <property type="protein sequence ID" value="KAB7513067.1"/>
    <property type="molecule type" value="Genomic_DNA"/>
</dbReference>
<feature type="domain" description="N-acetyltransferase" evidence="1">
    <location>
        <begin position="1"/>
        <end position="141"/>
    </location>
</feature>
<proteinExistence type="predicted"/>
<reference evidence="5 6" key="1">
    <citation type="submission" date="2019-10" db="EMBL/GenBank/DDBJ databases">
        <title>Unraveling microbial dark matter from salterns through culturing: the case of the genus Halosegnis.</title>
        <authorList>
            <person name="Duran-Viseras A."/>
            <person name="Andrei A.-S."/>
            <person name="Vera-Gargallo B."/>
            <person name="Ghai R."/>
            <person name="Sanchez-Porro C."/>
            <person name="Ventosa A."/>
        </authorList>
    </citation>
    <scope>NUCLEOTIDE SEQUENCE [LARGE SCALE GENOMIC DNA]</scope>
    <source>
        <strain evidence="3 6">F17-44</strain>
        <strain evidence="2 7">F18-79</strain>
        <strain evidence="4 5">F19-13</strain>
    </source>
</reference>
<evidence type="ECO:0000313" key="7">
    <source>
        <dbReference type="Proteomes" id="UP000326865"/>
    </source>
</evidence>
<dbReference type="Pfam" id="PF13673">
    <property type="entry name" value="Acetyltransf_10"/>
    <property type="match status" value="1"/>
</dbReference>
<dbReference type="InterPro" id="IPR016181">
    <property type="entry name" value="Acyl_CoA_acyltransferase"/>
</dbReference>
<evidence type="ECO:0000313" key="5">
    <source>
        <dbReference type="Proteomes" id="UP000326207"/>
    </source>
</evidence>
<evidence type="ECO:0000313" key="6">
    <source>
        <dbReference type="Proteomes" id="UP000326302"/>
    </source>
</evidence>
<dbReference type="SUPFAM" id="SSF55729">
    <property type="entry name" value="Acyl-CoA N-acyltransferases (Nat)"/>
    <property type="match status" value="1"/>
</dbReference>